<evidence type="ECO:0000259" key="4">
    <source>
        <dbReference type="PROSITE" id="PS50112"/>
    </source>
</evidence>
<dbReference type="InterPro" id="IPR013656">
    <property type="entry name" value="PAS_4"/>
</dbReference>
<name>A0A272ENW8_9RHOO</name>
<dbReference type="Pfam" id="PF08448">
    <property type="entry name" value="PAS_4"/>
    <property type="match status" value="3"/>
</dbReference>
<evidence type="ECO:0000256" key="1">
    <source>
        <dbReference type="ARBA" id="ARBA00000085"/>
    </source>
</evidence>
<dbReference type="PANTHER" id="PTHR44757">
    <property type="entry name" value="DIGUANYLATE CYCLASE DGCP"/>
    <property type="match status" value="1"/>
</dbReference>
<dbReference type="PROSITE" id="PS50113">
    <property type="entry name" value="PAC"/>
    <property type="match status" value="1"/>
</dbReference>
<gene>
    <name evidence="6" type="ORF">BGI27_08935</name>
    <name evidence="7" type="ORF">CGU29_14540</name>
</gene>
<dbReference type="Gene3D" id="3.30.450.20">
    <property type="entry name" value="PAS domain"/>
    <property type="match status" value="5"/>
</dbReference>
<dbReference type="PROSITE" id="PS50112">
    <property type="entry name" value="PAS"/>
    <property type="match status" value="2"/>
</dbReference>
<feature type="transmembrane region" description="Helical" evidence="3">
    <location>
        <begin position="47"/>
        <end position="69"/>
    </location>
</feature>
<feature type="domain" description="PAS" evidence="4">
    <location>
        <begin position="599"/>
        <end position="643"/>
    </location>
</feature>
<keyword evidence="9" id="KW-1185">Reference proteome</keyword>
<dbReference type="InterPro" id="IPR035965">
    <property type="entry name" value="PAS-like_dom_sf"/>
</dbReference>
<dbReference type="Proteomes" id="UP000216107">
    <property type="component" value="Unassembled WGS sequence"/>
</dbReference>
<comment type="catalytic activity">
    <reaction evidence="1">
        <text>ATP + protein L-histidine = ADP + protein N-phospho-L-histidine.</text>
        <dbReference type="EC" id="2.7.13.3"/>
    </reaction>
</comment>
<sequence length="799" mass="91015">MFSSLPEIASNRSSVFRSGWLPVLGGVALLLAGALGYGLHAISWSGWVWPVLAMFVLALLLLLGTNAFFLQHRAQTKHVDLLRAQRAWLGRILEATQDGAWEYDARTRRFSCADRCFELLGQQVPEQAASTFRTHVLMRRLTRDQRHRLITAMRGAWNERGRFDELFPVHRRQTKCWLRIRASVSLDGRYLTGAISDVTEEIESARERALYQTFMEGVIDTLPLPISVRDEGSRLTLANRAYCDLMEMQPADAISRRPGQVVRAGMAERLEALDRLTLDTGSVHTLEDWFELGRSGRRVFLRITKSRCTDKRGRFVVVTTYENQSEVRDYARRMAELSMRVEAFIQRLIHAIPHPIYVKDADSRYLMVNEAIAEQWGMRAEDMIGQTSCELFGDRVGSMIEEEDRRILAGQTIRKEDQAFDDRTGALRYWAVSKTRCLDAEGRGIIVGANYEITDLRRAEVEAREALDKQTLTRGFLQTVFDALPFASYVKNETLAYIMTNTAFDEFYERAAGHPEVVYAEDFVSADIAARIESFDQEVMMADGGVLTREMVVLNHQGEPRDIVMHKKVVRDAEGRRVILGINQDLTQQRRAERSLRKTLSRLDALIESVPIGIVLFDDQRQLLQTNPCVLDMLGMDALELAGLGYRERLPQRFVPMVRELFEALAHTDVLTPREKMLVRADDSELPVIVSAVMVRQEGEAPVCWVLLVDQREQKHTEAELRRHRDQLRELVEERTKDLLAAKEVAERMSAAKTDFLAAMSHELKTPLHAVLGFARLGAERSGQLDVNRPGFPRQPRAS</sequence>
<evidence type="ECO:0000259" key="5">
    <source>
        <dbReference type="PROSITE" id="PS50113"/>
    </source>
</evidence>
<feature type="domain" description="PAS" evidence="4">
    <location>
        <begin position="341"/>
        <end position="405"/>
    </location>
</feature>
<proteinExistence type="predicted"/>
<feature type="transmembrane region" description="Helical" evidence="3">
    <location>
        <begin position="20"/>
        <end position="41"/>
    </location>
</feature>
<evidence type="ECO:0000313" key="9">
    <source>
        <dbReference type="Proteomes" id="UP000623509"/>
    </source>
</evidence>
<comment type="caution">
    <text evidence="7">The sequence shown here is derived from an EMBL/GenBank/DDBJ whole genome shotgun (WGS) entry which is preliminary data.</text>
</comment>
<reference evidence="7 8" key="2">
    <citation type="submission" date="2017-07" db="EMBL/GenBank/DDBJ databases">
        <title>Candidatus Dactylopiibacterium carminicum, a nitrogen-fixing symbiont of the cochineal insect Dactylopius coccus and Dactylopius opuntiae (Hemiptera: Coccoidea: Dactylopiidae).</title>
        <authorList>
            <person name="Vera A."/>
        </authorList>
    </citation>
    <scope>NUCLEOTIDE SEQUENCE [LARGE SCALE GENOMIC DNA]</scope>
    <source>
        <strain evidence="7 8">NFDCM</strain>
    </source>
</reference>
<protein>
    <recommendedName>
        <fullName evidence="2">histidine kinase</fullName>
        <ecNumber evidence="2">2.7.13.3</ecNumber>
    </recommendedName>
</protein>
<dbReference type="EMBL" id="NMRN01000059">
    <property type="protein sequence ID" value="PAS91817.1"/>
    <property type="molecule type" value="Genomic_DNA"/>
</dbReference>
<dbReference type="SUPFAM" id="SSF55785">
    <property type="entry name" value="PYP-like sensor domain (PAS domain)"/>
    <property type="match status" value="5"/>
</dbReference>
<evidence type="ECO:0000256" key="3">
    <source>
        <dbReference type="SAM" id="Phobius"/>
    </source>
</evidence>
<dbReference type="SMART" id="SM00091">
    <property type="entry name" value="PAS"/>
    <property type="match status" value="5"/>
</dbReference>
<dbReference type="CDD" id="cd00082">
    <property type="entry name" value="HisKA"/>
    <property type="match status" value="1"/>
</dbReference>
<dbReference type="EMBL" id="MDUX01000025">
    <property type="protein sequence ID" value="KAF7599197.1"/>
    <property type="molecule type" value="Genomic_DNA"/>
</dbReference>
<dbReference type="CDD" id="cd00130">
    <property type="entry name" value="PAS"/>
    <property type="match status" value="1"/>
</dbReference>
<dbReference type="GO" id="GO:0000155">
    <property type="term" value="F:phosphorelay sensor kinase activity"/>
    <property type="evidence" value="ECO:0007669"/>
    <property type="project" value="InterPro"/>
</dbReference>
<dbReference type="EC" id="2.7.13.3" evidence="2"/>
<keyword evidence="3" id="KW-0812">Transmembrane</keyword>
<dbReference type="SUPFAM" id="SSF47384">
    <property type="entry name" value="Homodimeric domain of signal transducing histidine kinase"/>
    <property type="match status" value="1"/>
</dbReference>
<evidence type="ECO:0000256" key="2">
    <source>
        <dbReference type="ARBA" id="ARBA00012438"/>
    </source>
</evidence>
<dbReference type="Pfam" id="PF13188">
    <property type="entry name" value="PAS_8"/>
    <property type="match status" value="1"/>
</dbReference>
<dbReference type="InterPro" id="IPR003661">
    <property type="entry name" value="HisK_dim/P_dom"/>
</dbReference>
<reference evidence="6 9" key="1">
    <citation type="submission" date="2016-08" db="EMBL/GenBank/DDBJ databases">
        <title>Candidatus Dactylopiibacterium carminicum genome sequence.</title>
        <authorList>
            <person name="Ramirez-Puebla S.T."/>
            <person name="Ormeno-Orrillo E."/>
            <person name="Vera-Ponce De Leon A."/>
            <person name="Luis L."/>
            <person name="Sanchez-Flores A."/>
            <person name="Monica R."/>
            <person name="Martinez-Romero E."/>
        </authorList>
    </citation>
    <scope>NUCLEOTIDE SEQUENCE [LARGE SCALE GENOMIC DNA]</scope>
    <source>
        <strain evidence="6">END1</strain>
    </source>
</reference>
<dbReference type="InterPro" id="IPR000700">
    <property type="entry name" value="PAS-assoc_C"/>
</dbReference>
<dbReference type="AlphaFoldDB" id="A0A272ENW8"/>
<dbReference type="Gene3D" id="1.10.287.130">
    <property type="match status" value="1"/>
</dbReference>
<feature type="domain" description="PAC" evidence="5">
    <location>
        <begin position="547"/>
        <end position="598"/>
    </location>
</feature>
<dbReference type="NCBIfam" id="TIGR00229">
    <property type="entry name" value="sensory_box"/>
    <property type="match status" value="2"/>
</dbReference>
<accession>A0A272ENW8</accession>
<keyword evidence="3" id="KW-1133">Transmembrane helix</keyword>
<dbReference type="Proteomes" id="UP000623509">
    <property type="component" value="Unassembled WGS sequence"/>
</dbReference>
<dbReference type="InterPro" id="IPR052155">
    <property type="entry name" value="Biofilm_reg_signaling"/>
</dbReference>
<dbReference type="Pfam" id="PF00512">
    <property type="entry name" value="HisKA"/>
    <property type="match status" value="1"/>
</dbReference>
<evidence type="ECO:0000313" key="8">
    <source>
        <dbReference type="Proteomes" id="UP000216107"/>
    </source>
</evidence>
<dbReference type="OrthoDB" id="9806130at2"/>
<evidence type="ECO:0000313" key="7">
    <source>
        <dbReference type="EMBL" id="PAS91817.1"/>
    </source>
</evidence>
<dbReference type="InterPro" id="IPR036097">
    <property type="entry name" value="HisK_dim/P_sf"/>
</dbReference>
<evidence type="ECO:0000313" key="6">
    <source>
        <dbReference type="EMBL" id="KAF7599197.1"/>
    </source>
</evidence>
<keyword evidence="3" id="KW-0472">Membrane</keyword>
<dbReference type="PANTHER" id="PTHR44757:SF2">
    <property type="entry name" value="BIOFILM ARCHITECTURE MAINTENANCE PROTEIN MBAA"/>
    <property type="match status" value="1"/>
</dbReference>
<organism evidence="7 8">
    <name type="scientific">Candidatus Dactylopiibacterium carminicum</name>
    <dbReference type="NCBI Taxonomy" id="857335"/>
    <lineage>
        <taxon>Bacteria</taxon>
        <taxon>Pseudomonadati</taxon>
        <taxon>Pseudomonadota</taxon>
        <taxon>Betaproteobacteria</taxon>
        <taxon>Rhodocyclales</taxon>
        <taxon>Rhodocyclaceae</taxon>
        <taxon>Candidatus Dactylopiibacterium</taxon>
    </lineage>
</organism>
<dbReference type="InterPro" id="IPR000014">
    <property type="entry name" value="PAS"/>
</dbReference>